<name>A0A382DSH3_9ZZZZ</name>
<protein>
    <submittedName>
        <fullName evidence="1">Uncharacterized protein</fullName>
    </submittedName>
</protein>
<gene>
    <name evidence="1" type="ORF">METZ01_LOCUS193993</name>
</gene>
<organism evidence="1">
    <name type="scientific">marine metagenome</name>
    <dbReference type="NCBI Taxonomy" id="408172"/>
    <lineage>
        <taxon>unclassified sequences</taxon>
        <taxon>metagenomes</taxon>
        <taxon>ecological metagenomes</taxon>
    </lineage>
</organism>
<dbReference type="EMBL" id="UINC01040781">
    <property type="protein sequence ID" value="SVB41139.1"/>
    <property type="molecule type" value="Genomic_DNA"/>
</dbReference>
<evidence type="ECO:0000313" key="1">
    <source>
        <dbReference type="EMBL" id="SVB41139.1"/>
    </source>
</evidence>
<feature type="non-terminal residue" evidence="1">
    <location>
        <position position="106"/>
    </location>
</feature>
<proteinExistence type="predicted"/>
<reference evidence="1" key="1">
    <citation type="submission" date="2018-05" db="EMBL/GenBank/DDBJ databases">
        <authorList>
            <person name="Lanie J.A."/>
            <person name="Ng W.-L."/>
            <person name="Kazmierczak K.M."/>
            <person name="Andrzejewski T.M."/>
            <person name="Davidsen T.M."/>
            <person name="Wayne K.J."/>
            <person name="Tettelin H."/>
            <person name="Glass J.I."/>
            <person name="Rusch D."/>
            <person name="Podicherti R."/>
            <person name="Tsui H.-C.T."/>
            <person name="Winkler M.E."/>
        </authorList>
    </citation>
    <scope>NUCLEOTIDE SEQUENCE</scope>
</reference>
<dbReference type="AlphaFoldDB" id="A0A382DSH3"/>
<accession>A0A382DSH3</accession>
<sequence>MFSKIIIIFAFSLCMGQHTQLQTGWERVSIPEVGYIDIPPSLELQDIKKNPMLSLPNQNALFIQQKGLNDFKQSSFGTYVRVIIETEISGDNEYEKLDTKYYVSKK</sequence>